<proteinExistence type="predicted"/>
<keyword evidence="2" id="KW-1185">Reference proteome</keyword>
<organism evidence="1 2">
    <name type="scientific">[Candida] jaroonii</name>
    <dbReference type="NCBI Taxonomy" id="467808"/>
    <lineage>
        <taxon>Eukaryota</taxon>
        <taxon>Fungi</taxon>
        <taxon>Dikarya</taxon>
        <taxon>Ascomycota</taxon>
        <taxon>Saccharomycotina</taxon>
        <taxon>Pichiomycetes</taxon>
        <taxon>Debaryomycetaceae</taxon>
        <taxon>Yamadazyma</taxon>
    </lineage>
</organism>
<accession>A0ACA9Y0N1</accession>
<dbReference type="EMBL" id="CALSDN010000001">
    <property type="protein sequence ID" value="CAH6718485.1"/>
    <property type="molecule type" value="Genomic_DNA"/>
</dbReference>
<reference evidence="1" key="1">
    <citation type="submission" date="2022-06" db="EMBL/GenBank/DDBJ databases">
        <authorList>
            <person name="Legras J.-L."/>
            <person name="Devillers H."/>
            <person name="Grondin C."/>
        </authorList>
    </citation>
    <scope>NUCLEOTIDE SEQUENCE</scope>
    <source>
        <strain evidence="1">CLIB 1444</strain>
    </source>
</reference>
<evidence type="ECO:0000313" key="1">
    <source>
        <dbReference type="EMBL" id="CAH6718485.1"/>
    </source>
</evidence>
<gene>
    <name evidence="1" type="ORF">CLIB1444_01S07800</name>
</gene>
<protein>
    <submittedName>
        <fullName evidence="1">Uncharacterized protein</fullName>
    </submittedName>
</protein>
<evidence type="ECO:0000313" key="2">
    <source>
        <dbReference type="Proteomes" id="UP001152531"/>
    </source>
</evidence>
<name>A0ACA9Y0N1_9ASCO</name>
<dbReference type="Proteomes" id="UP001152531">
    <property type="component" value="Unassembled WGS sequence"/>
</dbReference>
<sequence>MSVNSDDICEQAEVSEQPDDLKQKFRKSLGKLWKIAGQRNSSLMMSTLIILVAINLTGYYSLYSFDSNFPPVDVVRALNEPERIRNGSSEIYEFLVDTYIRNEMVYLENINSMTISTTPRLSFNRYHSRIEFTDGFIEYSNPSKSLSPNSSLNTWVGSLLIYDFDYSPFKLSRNLTSFKNFNNQINVLYNKEYPIIRNSEIWYMIHISNFLILVATIMISLSLFMIWSDFKILNVLFFAFLSFGFIVCFCCQFIQLISIIIYQAKLSNSKFLRKFCSCVAGILFNIHNAYYVFDYLVDHLDLARFWTQQWNNRFHGNSDIEKGEDQVSPYPQSIFTNNSPKDSTDSTQPDENGFYPLTPQRARISDSDKPSSEYSNDIQSPVGPHCSPTDSEIPEIAGMSCISLDPRPNSGIEQFPILRGRNVTYSGAIKHPGSSNQYQTRDRVVTAPELTSPVLSDPTSSDFGHFEQELSKTPDQSRFIEDVTSKTTKPRKGGSVVQSLVESFQNTSD</sequence>
<comment type="caution">
    <text evidence="1">The sequence shown here is derived from an EMBL/GenBank/DDBJ whole genome shotgun (WGS) entry which is preliminary data.</text>
</comment>